<dbReference type="Pfam" id="PF13561">
    <property type="entry name" value="adh_short_C2"/>
    <property type="match status" value="1"/>
</dbReference>
<evidence type="ECO:0000256" key="1">
    <source>
        <dbReference type="ARBA" id="ARBA00006484"/>
    </source>
</evidence>
<dbReference type="PRINTS" id="PR00081">
    <property type="entry name" value="GDHRDH"/>
</dbReference>
<keyword evidence="2" id="KW-0560">Oxidoreductase</keyword>
<evidence type="ECO:0000313" key="4">
    <source>
        <dbReference type="Proteomes" id="UP001317963"/>
    </source>
</evidence>
<name>A0ABY6Q7D3_9GAMM</name>
<evidence type="ECO:0000256" key="2">
    <source>
        <dbReference type="ARBA" id="ARBA00023002"/>
    </source>
</evidence>
<keyword evidence="4" id="KW-1185">Reference proteome</keyword>
<dbReference type="PANTHER" id="PTHR42760:SF133">
    <property type="entry name" value="3-OXOACYL-[ACYL-CARRIER-PROTEIN] REDUCTASE"/>
    <property type="match status" value="1"/>
</dbReference>
<dbReference type="Proteomes" id="UP001317963">
    <property type="component" value="Chromosome"/>
</dbReference>
<sequence length="252" mass="26364">MGTYVLTGGATGIGAAIKEKLRAQGHRVVIIDLKDGDYLADLGDPKARQATITKVATEVPVIDGLITCAGVASQFPDPGKILQINYFGTTEVIEGLEGNIIPGGRVIAISSNSAPMSTRPDLIEAMLEGSEEKTVELGGNLHGHECYASSKGAVARYMRRKAPGLAQRGISFNALAPGYISTPMTQSVENDAEYGPLIKAFVDSIPIGRPGQAEDVANLALFLLSPEGAYVAGSTLVIDGAHDAMMRPDANL</sequence>
<dbReference type="EMBL" id="CP036501">
    <property type="protein sequence ID" value="UZP74576.1"/>
    <property type="molecule type" value="Genomic_DNA"/>
</dbReference>
<evidence type="ECO:0000313" key="3">
    <source>
        <dbReference type="EMBL" id="UZP74576.1"/>
    </source>
</evidence>
<gene>
    <name evidence="3" type="ORF">E0F26_07415</name>
</gene>
<organism evidence="3 4">
    <name type="scientific">Candidatus Paraluminiphilus aquimaris</name>
    <dbReference type="NCBI Taxonomy" id="2518994"/>
    <lineage>
        <taxon>Bacteria</taxon>
        <taxon>Pseudomonadati</taxon>
        <taxon>Pseudomonadota</taxon>
        <taxon>Gammaproteobacteria</taxon>
        <taxon>Cellvibrionales</taxon>
        <taxon>Halieaceae</taxon>
        <taxon>Candidatus Paraluminiphilus</taxon>
    </lineage>
</organism>
<dbReference type="InterPro" id="IPR036291">
    <property type="entry name" value="NAD(P)-bd_dom_sf"/>
</dbReference>
<comment type="similarity">
    <text evidence="1">Belongs to the short-chain dehydrogenases/reductases (SDR) family.</text>
</comment>
<dbReference type="InterPro" id="IPR002347">
    <property type="entry name" value="SDR_fam"/>
</dbReference>
<dbReference type="RefSeq" id="WP_279241032.1">
    <property type="nucleotide sequence ID" value="NZ_CP036501.1"/>
</dbReference>
<accession>A0ABY6Q7D3</accession>
<dbReference type="SUPFAM" id="SSF51735">
    <property type="entry name" value="NAD(P)-binding Rossmann-fold domains"/>
    <property type="match status" value="1"/>
</dbReference>
<dbReference type="Gene3D" id="3.40.50.720">
    <property type="entry name" value="NAD(P)-binding Rossmann-like Domain"/>
    <property type="match status" value="1"/>
</dbReference>
<dbReference type="PANTHER" id="PTHR42760">
    <property type="entry name" value="SHORT-CHAIN DEHYDROGENASES/REDUCTASES FAMILY MEMBER"/>
    <property type="match status" value="1"/>
</dbReference>
<proteinExistence type="inferred from homology"/>
<reference evidence="3 4" key="1">
    <citation type="submission" date="2019-02" db="EMBL/GenBank/DDBJ databases">
        <title>Halieaceae_genomes.</title>
        <authorList>
            <person name="Li S.-H."/>
        </authorList>
    </citation>
    <scope>NUCLEOTIDE SEQUENCE [LARGE SCALE GENOMIC DNA]</scope>
    <source>
        <strain evidence="3 4">JH123</strain>
    </source>
</reference>
<protein>
    <submittedName>
        <fullName evidence="3">SDR family oxidoreductase</fullName>
    </submittedName>
</protein>